<dbReference type="PANTHER" id="PTHR23024:SF577">
    <property type="entry name" value="CARBOXYLESTERASE 2-RELATED"/>
    <property type="match status" value="1"/>
</dbReference>
<dbReference type="InterPro" id="IPR050466">
    <property type="entry name" value="Carboxylest/Gibb_receptor"/>
</dbReference>
<organism evidence="4 5">
    <name type="scientific">Jatropha curcas</name>
    <name type="common">Barbados nut</name>
    <dbReference type="NCBI Taxonomy" id="180498"/>
    <lineage>
        <taxon>Eukaryota</taxon>
        <taxon>Viridiplantae</taxon>
        <taxon>Streptophyta</taxon>
        <taxon>Embryophyta</taxon>
        <taxon>Tracheophyta</taxon>
        <taxon>Spermatophyta</taxon>
        <taxon>Magnoliopsida</taxon>
        <taxon>eudicotyledons</taxon>
        <taxon>Gunneridae</taxon>
        <taxon>Pentapetalae</taxon>
        <taxon>rosids</taxon>
        <taxon>fabids</taxon>
        <taxon>Malpighiales</taxon>
        <taxon>Euphorbiaceae</taxon>
        <taxon>Crotonoideae</taxon>
        <taxon>Jatropheae</taxon>
        <taxon>Jatropha</taxon>
    </lineage>
</organism>
<evidence type="ECO:0000313" key="4">
    <source>
        <dbReference type="EMBL" id="KDP38377.1"/>
    </source>
</evidence>
<reference evidence="4 5" key="1">
    <citation type="journal article" date="2014" name="PLoS ONE">
        <title>Global Analysis of Gene Expression Profiles in Physic Nut (Jatropha curcas L.) Seedlings Exposed to Salt Stress.</title>
        <authorList>
            <person name="Zhang L."/>
            <person name="Zhang C."/>
            <person name="Wu P."/>
            <person name="Chen Y."/>
            <person name="Li M."/>
            <person name="Jiang H."/>
            <person name="Wu G."/>
        </authorList>
    </citation>
    <scope>NUCLEOTIDE SEQUENCE [LARGE SCALE GENOMIC DNA]</scope>
    <source>
        <strain evidence="5">cv. GZQX0401</strain>
        <tissue evidence="4">Young leaves</tissue>
    </source>
</reference>
<dbReference type="InterPro" id="IPR013094">
    <property type="entry name" value="AB_hydrolase_3"/>
</dbReference>
<dbReference type="STRING" id="180498.A0A067KQG8"/>
<dbReference type="Proteomes" id="UP000027138">
    <property type="component" value="Unassembled WGS sequence"/>
</dbReference>
<dbReference type="AlphaFoldDB" id="A0A067KQG8"/>
<evidence type="ECO:0000259" key="3">
    <source>
        <dbReference type="Pfam" id="PF07859"/>
    </source>
</evidence>
<dbReference type="InterPro" id="IPR033140">
    <property type="entry name" value="Lipase_GDXG_put_SER_AS"/>
</dbReference>
<dbReference type="EMBL" id="KK914362">
    <property type="protein sequence ID" value="KDP38377.1"/>
    <property type="molecule type" value="Genomic_DNA"/>
</dbReference>
<dbReference type="OrthoDB" id="408631at2759"/>
<dbReference type="PANTHER" id="PTHR23024">
    <property type="entry name" value="ARYLACETAMIDE DEACETYLASE"/>
    <property type="match status" value="1"/>
</dbReference>
<name>A0A067KQG8_JATCU</name>
<feature type="active site" evidence="2">
    <location>
        <position position="173"/>
    </location>
</feature>
<gene>
    <name evidence="4" type="ORF">JCGZ_04302</name>
</gene>
<dbReference type="Gene3D" id="3.40.50.1820">
    <property type="entry name" value="alpha/beta hydrolase"/>
    <property type="match status" value="1"/>
</dbReference>
<protein>
    <recommendedName>
        <fullName evidence="3">Alpha/beta hydrolase fold-3 domain-containing protein</fullName>
    </recommendedName>
</protein>
<dbReference type="KEGG" id="jcu:105633666"/>
<dbReference type="InterPro" id="IPR029058">
    <property type="entry name" value="AB_hydrolase_fold"/>
</dbReference>
<dbReference type="ESTHER" id="jatcu-a0a067kqg8">
    <property type="family name" value="Plant_carboxylesterase"/>
</dbReference>
<feature type="domain" description="Alpha/beta hydrolase fold-3" evidence="3">
    <location>
        <begin position="79"/>
        <end position="305"/>
    </location>
</feature>
<evidence type="ECO:0000313" key="5">
    <source>
        <dbReference type="Proteomes" id="UP000027138"/>
    </source>
</evidence>
<dbReference type="Pfam" id="PF07859">
    <property type="entry name" value="Abhydrolase_3"/>
    <property type="match status" value="1"/>
</dbReference>
<sequence>MAPAKQVSREVFPYLRVYSDGTIQRYAGIEVTPPGFDSPTGVFSKDIFIATPETTLSARLYSPAATDSIKNNNQKLPLLVYYHGGAFCIASPAEPKYHHCINQLASQAKIIVLSVDYRLAPENPLPIAYQDSWAALEWVFAHANGDDGVDNIKTEAWLHDYVDFGQIFLAGDSAGANITHHLALKARNSDPGIGNIKGIVMIHPYFWGKDSIGEEKIDSIRKSMVDNWWTFVCPSNKGCDDPYINPFINGAPSLKGLACDSVLVFVAEKDILCERGKLYYENIVKSGWKGKAEIVETKGEDHVFHIFKPDCENAHVLMKRWATFINQA</sequence>
<evidence type="ECO:0000256" key="2">
    <source>
        <dbReference type="PROSITE-ProRule" id="PRU10038"/>
    </source>
</evidence>
<dbReference type="SUPFAM" id="SSF53474">
    <property type="entry name" value="alpha/beta-Hydrolases"/>
    <property type="match status" value="1"/>
</dbReference>
<dbReference type="GO" id="GO:0016787">
    <property type="term" value="F:hydrolase activity"/>
    <property type="evidence" value="ECO:0007669"/>
    <property type="project" value="InterPro"/>
</dbReference>
<keyword evidence="5" id="KW-1185">Reference proteome</keyword>
<evidence type="ECO:0000256" key="1">
    <source>
        <dbReference type="ARBA" id="ARBA00010515"/>
    </source>
</evidence>
<accession>A0A067KQG8</accession>
<proteinExistence type="inferred from homology"/>
<dbReference type="PROSITE" id="PS01174">
    <property type="entry name" value="LIPASE_GDXG_SER"/>
    <property type="match status" value="1"/>
</dbReference>
<comment type="similarity">
    <text evidence="1">Belongs to the 'GDXG' lipolytic enzyme family.</text>
</comment>